<protein>
    <submittedName>
        <fullName evidence="4">G_PROTEIN_RECEP_F1_2 domain-containing protein</fullName>
    </submittedName>
</protein>
<proteinExistence type="predicted"/>
<evidence type="ECO:0000313" key="2">
    <source>
        <dbReference type="EMBL" id="VDO41227.1"/>
    </source>
</evidence>
<name>A0A0R3R207_9BILA</name>
<keyword evidence="1" id="KW-0812">Transmembrane</keyword>
<feature type="transmembrane region" description="Helical" evidence="1">
    <location>
        <begin position="150"/>
        <end position="171"/>
    </location>
</feature>
<feature type="transmembrane region" description="Helical" evidence="1">
    <location>
        <begin position="95"/>
        <end position="118"/>
    </location>
</feature>
<accession>A0A0R3R207</accession>
<dbReference type="AlphaFoldDB" id="A0A0R3R207"/>
<reference evidence="4" key="1">
    <citation type="submission" date="2017-02" db="UniProtKB">
        <authorList>
            <consortium name="WormBaseParasite"/>
        </authorList>
    </citation>
    <scope>IDENTIFICATION</scope>
</reference>
<organism evidence="4">
    <name type="scientific">Brugia timori</name>
    <dbReference type="NCBI Taxonomy" id="42155"/>
    <lineage>
        <taxon>Eukaryota</taxon>
        <taxon>Metazoa</taxon>
        <taxon>Ecdysozoa</taxon>
        <taxon>Nematoda</taxon>
        <taxon>Chromadorea</taxon>
        <taxon>Rhabditida</taxon>
        <taxon>Spirurina</taxon>
        <taxon>Spiruromorpha</taxon>
        <taxon>Filarioidea</taxon>
        <taxon>Onchocercidae</taxon>
        <taxon>Brugia</taxon>
    </lineage>
</organism>
<gene>
    <name evidence="2" type="ORF">BTMF_LOCUS12044</name>
</gene>
<keyword evidence="1" id="KW-0472">Membrane</keyword>
<reference evidence="2 3" key="2">
    <citation type="submission" date="2018-11" db="EMBL/GenBank/DDBJ databases">
        <authorList>
            <consortium name="Pathogen Informatics"/>
        </authorList>
    </citation>
    <scope>NUCLEOTIDE SEQUENCE [LARGE SCALE GENOMIC DNA]</scope>
</reference>
<dbReference type="WBParaSite" id="BTMF_0001404701-mRNA-1">
    <property type="protein sequence ID" value="BTMF_0001404701-mRNA-1"/>
    <property type="gene ID" value="BTMF_0001404701"/>
</dbReference>
<evidence type="ECO:0000313" key="4">
    <source>
        <dbReference type="WBParaSite" id="BTMF_0001404701-mRNA-1"/>
    </source>
</evidence>
<dbReference type="PANTHER" id="PTHR22718">
    <property type="entry name" value="SERPENTINE RECEPTOR, CLASS X"/>
    <property type="match status" value="1"/>
</dbReference>
<feature type="transmembrane region" description="Helical" evidence="1">
    <location>
        <begin position="59"/>
        <end position="83"/>
    </location>
</feature>
<dbReference type="EMBL" id="UZAG01018832">
    <property type="protein sequence ID" value="VDO41227.1"/>
    <property type="molecule type" value="Genomic_DNA"/>
</dbReference>
<dbReference type="Gene3D" id="1.20.1070.10">
    <property type="entry name" value="Rhodopsin 7-helix transmembrane proteins"/>
    <property type="match status" value="1"/>
</dbReference>
<sequence>MISADFLCSHITEERLLINKMAHSYCIIILLLVLSSTCQERNTTSEANIRDENYKFTKYIAFLLFIVLLVYGFIINTLMAIVFYRRQDNHYSREFILISSQIIICNFTALFLQVIVVLPEILRTKNNLFVNRFVVLVLPKYNVFFESTRLYFLIILVWLSTLVLSTIDFHFCIKSFHISNLCWIRNCRKRPNSVSMGVHYIWSSFPPIAMFIMYIVMFYSIRCKRQLASKIHYNQDDLVISMKRKLNVTKNGGYERSMLIQAALTCGIFEMNFILFYFLPPDFFFLEFAAYFQPAKLAADNMVLSNGLNN</sequence>
<dbReference type="PANTHER" id="PTHR22718:SF25">
    <property type="entry name" value="G-PROTEIN COUPLED RECEPTORS FAMILY 1 PROFILE DOMAIN-CONTAINING PROTEIN"/>
    <property type="match status" value="1"/>
</dbReference>
<feature type="transmembrane region" description="Helical" evidence="1">
    <location>
        <begin position="200"/>
        <end position="221"/>
    </location>
</feature>
<evidence type="ECO:0000313" key="3">
    <source>
        <dbReference type="Proteomes" id="UP000280834"/>
    </source>
</evidence>
<dbReference type="Proteomes" id="UP000280834">
    <property type="component" value="Unassembled WGS sequence"/>
</dbReference>
<keyword evidence="1" id="KW-1133">Transmembrane helix</keyword>
<dbReference type="SUPFAM" id="SSF81321">
    <property type="entry name" value="Family A G protein-coupled receptor-like"/>
    <property type="match status" value="1"/>
</dbReference>
<feature type="transmembrane region" description="Helical" evidence="1">
    <location>
        <begin position="259"/>
        <end position="279"/>
    </location>
</feature>
<feature type="transmembrane region" description="Helical" evidence="1">
    <location>
        <begin position="22"/>
        <end position="38"/>
    </location>
</feature>
<evidence type="ECO:0000256" key="1">
    <source>
        <dbReference type="SAM" id="Phobius"/>
    </source>
</evidence>
<keyword evidence="3" id="KW-1185">Reference proteome</keyword>